<dbReference type="GO" id="GO:0016020">
    <property type="term" value="C:membrane"/>
    <property type="evidence" value="ECO:0007669"/>
    <property type="project" value="UniProtKB-SubCell"/>
</dbReference>
<evidence type="ECO:0000256" key="5">
    <source>
        <dbReference type="SAM" id="Phobius"/>
    </source>
</evidence>
<evidence type="ECO:0000256" key="4">
    <source>
        <dbReference type="ARBA" id="ARBA00023136"/>
    </source>
</evidence>
<feature type="transmembrane region" description="Helical" evidence="5">
    <location>
        <begin position="121"/>
        <end position="137"/>
    </location>
</feature>
<dbReference type="Pfam" id="PF00892">
    <property type="entry name" value="EamA"/>
    <property type="match status" value="1"/>
</dbReference>
<dbReference type="AlphaFoldDB" id="A0A371NE34"/>
<accession>A0A371NE34</accession>
<organism evidence="7 8">
    <name type="scientific">Methanothermobacter defluvii</name>
    <dbReference type="NCBI Taxonomy" id="49339"/>
    <lineage>
        <taxon>Archaea</taxon>
        <taxon>Methanobacteriati</taxon>
        <taxon>Methanobacteriota</taxon>
        <taxon>Methanomada group</taxon>
        <taxon>Methanobacteria</taxon>
        <taxon>Methanobacteriales</taxon>
        <taxon>Methanobacteriaceae</taxon>
        <taxon>Methanothermobacter</taxon>
    </lineage>
</organism>
<dbReference type="Proteomes" id="UP000256864">
    <property type="component" value="Unassembled WGS sequence"/>
</dbReference>
<sequence length="139" mass="14769">MNYFVFALLAALMFGLAPVFSKIGLEGLNPGVALTIRSSVITMIMLIWVMFNGGAEALSEAGPRGWFFLALDGISAALLGQLFYYYALKSGDASVVVPVVAAFPIFTVMVAALLLDESITATRLVGLMMVVAGVILVRM</sequence>
<dbReference type="InterPro" id="IPR050638">
    <property type="entry name" value="AA-Vitamin_Transporters"/>
</dbReference>
<name>A0A371NE34_9EURY</name>
<dbReference type="RefSeq" id="WP_115892241.1">
    <property type="nucleotide sequence ID" value="NZ_QREL01000001.1"/>
</dbReference>
<feature type="transmembrane region" description="Helical" evidence="5">
    <location>
        <begin position="93"/>
        <end position="114"/>
    </location>
</feature>
<keyword evidence="3 5" id="KW-1133">Transmembrane helix</keyword>
<evidence type="ECO:0000256" key="3">
    <source>
        <dbReference type="ARBA" id="ARBA00022989"/>
    </source>
</evidence>
<feature type="transmembrane region" description="Helical" evidence="5">
    <location>
        <begin position="65"/>
        <end position="87"/>
    </location>
</feature>
<feature type="transmembrane region" description="Helical" evidence="5">
    <location>
        <begin position="31"/>
        <end position="53"/>
    </location>
</feature>
<keyword evidence="4 5" id="KW-0472">Membrane</keyword>
<evidence type="ECO:0000313" key="7">
    <source>
        <dbReference type="EMBL" id="REE28724.1"/>
    </source>
</evidence>
<dbReference type="EMBL" id="QREL01000001">
    <property type="protein sequence ID" value="REE28724.1"/>
    <property type="molecule type" value="Genomic_DNA"/>
</dbReference>
<comment type="caution">
    <text evidence="7">The sequence shown here is derived from an EMBL/GenBank/DDBJ whole genome shotgun (WGS) entry which is preliminary data.</text>
</comment>
<reference evidence="7 8" key="1">
    <citation type="submission" date="2018-07" db="EMBL/GenBank/DDBJ databases">
        <title>Genomic Encyclopedia of Type Strains, Phase IV (KMG-IV): sequencing the most valuable type-strain genomes for metagenomic binning, comparative biology and taxonomic classification.</title>
        <authorList>
            <person name="Goeker M."/>
        </authorList>
    </citation>
    <scope>NUCLEOTIDE SEQUENCE [LARGE SCALE GENOMIC DNA]</scope>
    <source>
        <strain evidence="7 8">DSM 7466</strain>
    </source>
</reference>
<keyword evidence="8" id="KW-1185">Reference proteome</keyword>
<dbReference type="InterPro" id="IPR000620">
    <property type="entry name" value="EamA_dom"/>
</dbReference>
<evidence type="ECO:0000256" key="2">
    <source>
        <dbReference type="ARBA" id="ARBA00022692"/>
    </source>
</evidence>
<dbReference type="PANTHER" id="PTHR32322">
    <property type="entry name" value="INNER MEMBRANE TRANSPORTER"/>
    <property type="match status" value="1"/>
</dbReference>
<dbReference type="SUPFAM" id="SSF103481">
    <property type="entry name" value="Multidrug resistance efflux transporter EmrE"/>
    <property type="match status" value="1"/>
</dbReference>
<proteinExistence type="predicted"/>
<protein>
    <submittedName>
        <fullName evidence="7">Transporter family protein</fullName>
    </submittedName>
</protein>
<feature type="domain" description="EamA" evidence="6">
    <location>
        <begin position="5"/>
        <end position="138"/>
    </location>
</feature>
<comment type="subcellular location">
    <subcellularLocation>
        <location evidence="1">Membrane</location>
        <topology evidence="1">Multi-pass membrane protein</topology>
    </subcellularLocation>
</comment>
<evidence type="ECO:0000313" key="8">
    <source>
        <dbReference type="Proteomes" id="UP000256864"/>
    </source>
</evidence>
<dbReference type="PANTHER" id="PTHR32322:SF2">
    <property type="entry name" value="EAMA DOMAIN-CONTAINING PROTEIN"/>
    <property type="match status" value="1"/>
</dbReference>
<gene>
    <name evidence="7" type="ORF">C7452_0745</name>
</gene>
<dbReference type="InterPro" id="IPR037185">
    <property type="entry name" value="EmrE-like"/>
</dbReference>
<evidence type="ECO:0000256" key="1">
    <source>
        <dbReference type="ARBA" id="ARBA00004141"/>
    </source>
</evidence>
<evidence type="ECO:0000259" key="6">
    <source>
        <dbReference type="Pfam" id="PF00892"/>
    </source>
</evidence>
<keyword evidence="2 5" id="KW-0812">Transmembrane</keyword>
<dbReference type="Gene3D" id="1.10.3730.20">
    <property type="match status" value="1"/>
</dbReference>